<keyword evidence="1" id="KW-1133">Transmembrane helix</keyword>
<keyword evidence="1" id="KW-0812">Transmembrane</keyword>
<name>A0A8J7HV38_9NOST</name>
<evidence type="ECO:0000313" key="3">
    <source>
        <dbReference type="Proteomes" id="UP000632766"/>
    </source>
</evidence>
<comment type="caution">
    <text evidence="2">The sequence shown here is derived from an EMBL/GenBank/DDBJ whole genome shotgun (WGS) entry which is preliminary data.</text>
</comment>
<dbReference type="AlphaFoldDB" id="A0A8J7HV38"/>
<protein>
    <submittedName>
        <fullName evidence="2">Uncharacterized protein</fullName>
    </submittedName>
</protein>
<feature type="transmembrane region" description="Helical" evidence="1">
    <location>
        <begin position="462"/>
        <end position="484"/>
    </location>
</feature>
<keyword evidence="3" id="KW-1185">Reference proteome</keyword>
<gene>
    <name evidence="2" type="ORF">I8748_30070</name>
</gene>
<feature type="transmembrane region" description="Helical" evidence="1">
    <location>
        <begin position="423"/>
        <end position="442"/>
    </location>
</feature>
<dbReference type="RefSeq" id="WP_198128107.1">
    <property type="nucleotide sequence ID" value="NZ_JAECZC010000093.1"/>
</dbReference>
<accession>A0A8J7HV38</accession>
<evidence type="ECO:0000313" key="2">
    <source>
        <dbReference type="EMBL" id="MBH8566351.1"/>
    </source>
</evidence>
<dbReference type="EMBL" id="JAECZC010000093">
    <property type="protein sequence ID" value="MBH8566351.1"/>
    <property type="molecule type" value="Genomic_DNA"/>
</dbReference>
<dbReference type="Proteomes" id="UP000632766">
    <property type="component" value="Unassembled WGS sequence"/>
</dbReference>
<sequence length="493" mass="56227">MSKTVLAQASLTLYAYHLRTDISKGAEQLSDEADQIWEGLVELGKTLNISLLQNLKQKLICYNSHGEYEPTAENQLIFQRGSLLKPENKDFKFDLIRSITGKNLKLNGELGAFRLHDTYAIDLTLSCDDTISINELKQLNPKELLPPQYIQASIGQTLFLYGKLAAPCEDDEQLEKLADDYVAQLMVDGIQLELNSKGKLLNNLIFEYETLEIDSSKRCHLLIWFINQYTPTEKQFKQVFPHLLTLLCARHKILSAYNDYQPYNNEAKNLYSQLEEYVKNFENIATNQSYKLEDRLKEFKKLLAILATKAIDYSKCLWYIADYETTIATNIKNYESSYKKLRKLPHNNLSFLEEFIELTHNTYEAQLQIERQYLEPDAKLLQQLIDTIRGMVAVDQAELEDKKAKHDREHEAKAQEREKKLELLIAGVGAGLAFSSVSAAVMPKPSETLPPGFKCSIGGFSFLIDVGFHLLGGLIFGRCIVLILEKIRSSSSN</sequence>
<evidence type="ECO:0000256" key="1">
    <source>
        <dbReference type="SAM" id="Phobius"/>
    </source>
</evidence>
<organism evidence="2 3">
    <name type="scientific">Amazonocrinis nigriterrae CENA67</name>
    <dbReference type="NCBI Taxonomy" id="2794033"/>
    <lineage>
        <taxon>Bacteria</taxon>
        <taxon>Bacillati</taxon>
        <taxon>Cyanobacteriota</taxon>
        <taxon>Cyanophyceae</taxon>
        <taxon>Nostocales</taxon>
        <taxon>Nostocaceae</taxon>
        <taxon>Amazonocrinis</taxon>
        <taxon>Amazonocrinis nigriterrae</taxon>
    </lineage>
</organism>
<proteinExistence type="predicted"/>
<reference evidence="2 3" key="1">
    <citation type="journal article" date="2021" name="Int. J. Syst. Evol. Microbiol.">
        <title>Amazonocrinis nigriterrae gen. nov., sp. nov., Atlanticothrix silvestris gen. nov., sp. nov. and Dendronalium phyllosphericum gen. nov., sp. nov., nostocacean cyanobacteria from Brazilian environments.</title>
        <authorList>
            <person name="Alvarenga D.O."/>
            <person name="Andreote A.P.D."/>
            <person name="Branco L.H.Z."/>
            <person name="Delbaje E."/>
            <person name="Cruz R.B."/>
            <person name="Varani A.M."/>
            <person name="Fiore M.F."/>
        </authorList>
    </citation>
    <scope>NUCLEOTIDE SEQUENCE [LARGE SCALE GENOMIC DNA]</scope>
    <source>
        <strain evidence="2 3">CENA67</strain>
    </source>
</reference>
<keyword evidence="1" id="KW-0472">Membrane</keyword>